<feature type="coiled-coil region" evidence="1">
    <location>
        <begin position="118"/>
        <end position="152"/>
    </location>
</feature>
<keyword evidence="1" id="KW-0175">Coiled coil</keyword>
<accession>A0A0D2MUS1</accession>
<dbReference type="AlphaFoldDB" id="A0A0D2MUS1"/>
<dbReference type="RefSeq" id="XP_013905314.1">
    <property type="nucleotide sequence ID" value="XM_014049860.1"/>
</dbReference>
<reference evidence="2 3" key="1">
    <citation type="journal article" date="2013" name="BMC Genomics">
        <title>Reconstruction of the lipid metabolism for the microalga Monoraphidium neglectum from its genome sequence reveals characteristics suitable for biofuel production.</title>
        <authorList>
            <person name="Bogen C."/>
            <person name="Al-Dilaimi A."/>
            <person name="Albersmeier A."/>
            <person name="Wichmann J."/>
            <person name="Grundmann M."/>
            <person name="Rupp O."/>
            <person name="Lauersen K.J."/>
            <person name="Blifernez-Klassen O."/>
            <person name="Kalinowski J."/>
            <person name="Goesmann A."/>
            <person name="Mussgnug J.H."/>
            <person name="Kruse O."/>
        </authorList>
    </citation>
    <scope>NUCLEOTIDE SEQUENCE [LARGE SCALE GENOMIC DNA]</scope>
    <source>
        <strain evidence="2 3">SAG 48.87</strain>
    </source>
</reference>
<evidence type="ECO:0000313" key="2">
    <source>
        <dbReference type="EMBL" id="KIZ06295.1"/>
    </source>
</evidence>
<evidence type="ECO:0000313" key="3">
    <source>
        <dbReference type="Proteomes" id="UP000054498"/>
    </source>
</evidence>
<dbReference type="EMBL" id="KK100391">
    <property type="protein sequence ID" value="KIZ06295.1"/>
    <property type="molecule type" value="Genomic_DNA"/>
</dbReference>
<dbReference type="InterPro" id="IPR040346">
    <property type="entry name" value="GEX1/Brambleberry"/>
</dbReference>
<dbReference type="KEGG" id="mng:MNEG_1659"/>
<dbReference type="Proteomes" id="UP000054498">
    <property type="component" value="Unassembled WGS sequence"/>
</dbReference>
<proteinExistence type="predicted"/>
<dbReference type="PANTHER" id="PTHR33538:SF2">
    <property type="entry name" value="PROTEIN GAMETE EXPRESSED 1"/>
    <property type="match status" value="1"/>
</dbReference>
<dbReference type="GeneID" id="25734364"/>
<sequence length="235" mass="25838">MEQQSSLYAPPGSQRCTPTAAAAILLQELRVECNSMGDEQRAWLAVHFVTCQQRTTRDTPFTCNRSRGIKACLSSMDARTNTEYAVFLGNVHSMCLFLQNQRFQELTARMVNDMAAGSRAANATLAAISRQLEDQQERLEGAQTQLGRLQELQEETYTQAAKGAEGVDALISRTEDLSKAMAQSLQLSDDIISLQGAAVVGLDNLVERHAAHTRDAEAQWEALAQGGRALAERRH</sequence>
<dbReference type="OrthoDB" id="377549at2759"/>
<organism evidence="2 3">
    <name type="scientific">Monoraphidium neglectum</name>
    <dbReference type="NCBI Taxonomy" id="145388"/>
    <lineage>
        <taxon>Eukaryota</taxon>
        <taxon>Viridiplantae</taxon>
        <taxon>Chlorophyta</taxon>
        <taxon>core chlorophytes</taxon>
        <taxon>Chlorophyceae</taxon>
        <taxon>CS clade</taxon>
        <taxon>Sphaeropleales</taxon>
        <taxon>Selenastraceae</taxon>
        <taxon>Monoraphidium</taxon>
    </lineage>
</organism>
<name>A0A0D2MUS1_9CHLO</name>
<dbReference type="PANTHER" id="PTHR33538">
    <property type="entry name" value="PROTEIN GAMETE EXPRESSED 1"/>
    <property type="match status" value="1"/>
</dbReference>
<gene>
    <name evidence="2" type="ORF">MNEG_1659</name>
</gene>
<protein>
    <submittedName>
        <fullName evidence="2">Uncharacterized protein</fullName>
    </submittedName>
</protein>
<evidence type="ECO:0000256" key="1">
    <source>
        <dbReference type="SAM" id="Coils"/>
    </source>
</evidence>
<keyword evidence="3" id="KW-1185">Reference proteome</keyword>